<evidence type="ECO:0008006" key="3">
    <source>
        <dbReference type="Google" id="ProtNLM"/>
    </source>
</evidence>
<evidence type="ECO:0000313" key="2">
    <source>
        <dbReference type="Proteomes" id="UP000030651"/>
    </source>
</evidence>
<accession>W3X7X6</accession>
<organism evidence="1 2">
    <name type="scientific">Pestalotiopsis fici (strain W106-1 / CGMCC3.15140)</name>
    <dbReference type="NCBI Taxonomy" id="1229662"/>
    <lineage>
        <taxon>Eukaryota</taxon>
        <taxon>Fungi</taxon>
        <taxon>Dikarya</taxon>
        <taxon>Ascomycota</taxon>
        <taxon>Pezizomycotina</taxon>
        <taxon>Sordariomycetes</taxon>
        <taxon>Xylariomycetidae</taxon>
        <taxon>Amphisphaeriales</taxon>
        <taxon>Sporocadaceae</taxon>
        <taxon>Pestalotiopsis</taxon>
    </lineage>
</organism>
<name>W3X7X6_PESFW</name>
<dbReference type="HOGENOM" id="CLU_1670002_0_0_1"/>
<dbReference type="KEGG" id="pfy:PFICI_07136"/>
<protein>
    <recommendedName>
        <fullName evidence="3">Protein kinase domain-containing protein</fullName>
    </recommendedName>
</protein>
<dbReference type="EMBL" id="KI912112">
    <property type="protein sequence ID" value="ETS82134.1"/>
    <property type="molecule type" value="Genomic_DNA"/>
</dbReference>
<sequence length="158" mass="17989">MFNLEAFDEEARPRAKEISFQGRTFESFGYYLHETNDKEAKEKKQEWLDIDPSLRSLVAHCLALEPKDRPTVGELQIAVMNGLATANLAPNARNPKPNYADDQEIQQLIRKLFYEVDAMSDPLAGWFAPPETPVTDETQYWDAGIDYDAAWSGNQYLG</sequence>
<keyword evidence="2" id="KW-1185">Reference proteome</keyword>
<dbReference type="AlphaFoldDB" id="W3X7X6"/>
<proteinExistence type="predicted"/>
<dbReference type="RefSeq" id="XP_007833908.1">
    <property type="nucleotide sequence ID" value="XM_007835717.1"/>
</dbReference>
<dbReference type="Proteomes" id="UP000030651">
    <property type="component" value="Unassembled WGS sequence"/>
</dbReference>
<dbReference type="GeneID" id="19272149"/>
<gene>
    <name evidence="1" type="ORF">PFICI_07136</name>
</gene>
<evidence type="ECO:0000313" key="1">
    <source>
        <dbReference type="EMBL" id="ETS82134.1"/>
    </source>
</evidence>
<dbReference type="InParanoid" id="W3X7X6"/>
<reference evidence="2" key="1">
    <citation type="journal article" date="2015" name="BMC Genomics">
        <title>Genomic and transcriptomic analysis of the endophytic fungus Pestalotiopsis fici reveals its lifestyle and high potential for synthesis of natural products.</title>
        <authorList>
            <person name="Wang X."/>
            <person name="Zhang X."/>
            <person name="Liu L."/>
            <person name="Xiang M."/>
            <person name="Wang W."/>
            <person name="Sun X."/>
            <person name="Che Y."/>
            <person name="Guo L."/>
            <person name="Liu G."/>
            <person name="Guo L."/>
            <person name="Wang C."/>
            <person name="Yin W.B."/>
            <person name="Stadler M."/>
            <person name="Zhang X."/>
            <person name="Liu X."/>
        </authorList>
    </citation>
    <scope>NUCLEOTIDE SEQUENCE [LARGE SCALE GENOMIC DNA]</scope>
    <source>
        <strain evidence="2">W106-1 / CGMCC3.15140</strain>
    </source>
</reference>